<evidence type="ECO:0000256" key="6">
    <source>
        <dbReference type="ARBA" id="ARBA00022723"/>
    </source>
</evidence>
<evidence type="ECO:0000256" key="10">
    <source>
        <dbReference type="ARBA" id="ARBA00023101"/>
    </source>
</evidence>
<dbReference type="PRINTS" id="PR00187">
    <property type="entry name" value="HAEMOCYANIN"/>
</dbReference>
<gene>
    <name evidence="17" type="primary">LOC115619960</name>
</gene>
<dbReference type="FunFam" id="1.20.1370.10:FF:000001">
    <property type="entry name" value="Phenoloxidase 2"/>
    <property type="match status" value="2"/>
</dbReference>
<evidence type="ECO:0000256" key="8">
    <source>
        <dbReference type="ARBA" id="ARBA00023008"/>
    </source>
</evidence>
<dbReference type="InterPro" id="IPR037020">
    <property type="entry name" value="Hemocyanin_C_sf"/>
</dbReference>
<dbReference type="GO" id="GO:0004097">
    <property type="term" value="F:catechol oxidase activity"/>
    <property type="evidence" value="ECO:0007669"/>
    <property type="project" value="UniProtKB-ARBA"/>
</dbReference>
<name>A0A6J2SW99_DROLE</name>
<proteinExistence type="inferred from homology"/>
<keyword evidence="12" id="KW-1015">Disulfide bond</keyword>
<dbReference type="GO" id="GO:0005576">
    <property type="term" value="C:extracellular region"/>
    <property type="evidence" value="ECO:0007669"/>
    <property type="project" value="UniProtKB-SubCell"/>
</dbReference>
<accession>A0A6J2SW99</accession>
<dbReference type="RefSeq" id="XP_030368851.1">
    <property type="nucleotide sequence ID" value="XM_030512991.1"/>
</dbReference>
<evidence type="ECO:0000256" key="7">
    <source>
        <dbReference type="ARBA" id="ARBA00023002"/>
    </source>
</evidence>
<dbReference type="Gene3D" id="1.20.1370.10">
    <property type="entry name" value="Hemocyanin, N-terminal domain"/>
    <property type="match status" value="2"/>
</dbReference>
<protein>
    <recommendedName>
        <fullName evidence="4">tyrosinase</fullName>
        <ecNumber evidence="4">1.14.18.1</ecNumber>
    </recommendedName>
</protein>
<evidence type="ECO:0000256" key="9">
    <source>
        <dbReference type="ARBA" id="ARBA00023033"/>
    </source>
</evidence>
<feature type="domain" description="Tyrosinase copper-binding" evidence="15">
    <location>
        <begin position="400"/>
        <end position="411"/>
    </location>
</feature>
<dbReference type="InterPro" id="IPR005204">
    <property type="entry name" value="Hemocyanin_N"/>
</dbReference>
<keyword evidence="11" id="KW-0865">Zymogen</keyword>
<comment type="similarity">
    <text evidence="3">Belongs to the tyrosinase family.</text>
</comment>
<dbReference type="PROSITE" id="PS00209">
    <property type="entry name" value="HEMOCYANIN_1"/>
    <property type="match status" value="2"/>
</dbReference>
<dbReference type="InterPro" id="IPR005203">
    <property type="entry name" value="Hemocyanin_C"/>
</dbReference>
<dbReference type="GO" id="GO:0046872">
    <property type="term" value="F:metal ion binding"/>
    <property type="evidence" value="ECO:0007669"/>
    <property type="project" value="UniProtKB-KW"/>
</dbReference>
<keyword evidence="5" id="KW-0964">Secreted</keyword>
<keyword evidence="6" id="KW-0479">Metal-binding</keyword>
<evidence type="ECO:0000259" key="15">
    <source>
        <dbReference type="PROSITE" id="PS00498"/>
    </source>
</evidence>
<keyword evidence="7" id="KW-0560">Oxidoreductase</keyword>
<evidence type="ECO:0000313" key="17">
    <source>
        <dbReference type="RefSeq" id="XP_030368851.1"/>
    </source>
</evidence>
<dbReference type="GO" id="GO:0042438">
    <property type="term" value="P:melanin biosynthetic process"/>
    <property type="evidence" value="ECO:0007669"/>
    <property type="project" value="UniProtKB-KW"/>
</dbReference>
<dbReference type="Pfam" id="PF03722">
    <property type="entry name" value="Hemocyanin_N"/>
    <property type="match status" value="2"/>
</dbReference>
<dbReference type="InterPro" id="IPR013788">
    <property type="entry name" value="Hemocyanin/hexamerin"/>
</dbReference>
<keyword evidence="16" id="KW-1185">Reference proteome</keyword>
<organism evidence="16 17">
    <name type="scientific">Drosophila lebanonensis</name>
    <name type="common">Fruit fly</name>
    <name type="synonym">Scaptodrosophila lebanonensis</name>
    <dbReference type="NCBI Taxonomy" id="7225"/>
    <lineage>
        <taxon>Eukaryota</taxon>
        <taxon>Metazoa</taxon>
        <taxon>Ecdysozoa</taxon>
        <taxon>Arthropoda</taxon>
        <taxon>Hexapoda</taxon>
        <taxon>Insecta</taxon>
        <taxon>Pterygota</taxon>
        <taxon>Neoptera</taxon>
        <taxon>Endopterygota</taxon>
        <taxon>Diptera</taxon>
        <taxon>Brachycera</taxon>
        <taxon>Muscomorpha</taxon>
        <taxon>Ephydroidea</taxon>
        <taxon>Drosophilidae</taxon>
        <taxon>Scaptodrosophila</taxon>
    </lineage>
</organism>
<dbReference type="InterPro" id="IPR008922">
    <property type="entry name" value="Di-copper_centre_dom_sf"/>
</dbReference>
<evidence type="ECO:0000256" key="14">
    <source>
        <dbReference type="ARBA" id="ARBA00048881"/>
    </source>
</evidence>
<dbReference type="OrthoDB" id="8119704at2759"/>
<dbReference type="GeneID" id="115619960"/>
<dbReference type="InterPro" id="IPR036697">
    <property type="entry name" value="Hemocyanin_N_sf"/>
</dbReference>
<reference evidence="17" key="1">
    <citation type="submission" date="2025-08" db="UniProtKB">
        <authorList>
            <consortium name="RefSeq"/>
        </authorList>
    </citation>
    <scope>IDENTIFICATION</scope>
    <source>
        <strain evidence="17">11010-0011.00</strain>
        <tissue evidence="17">Whole body</tissue>
    </source>
</reference>
<dbReference type="SUPFAM" id="SSF81296">
    <property type="entry name" value="E set domains"/>
    <property type="match status" value="2"/>
</dbReference>
<feature type="domain" description="Tyrosinase copper-binding" evidence="15">
    <location>
        <begin position="1091"/>
        <end position="1102"/>
    </location>
</feature>
<evidence type="ECO:0000256" key="3">
    <source>
        <dbReference type="ARBA" id="ARBA00009928"/>
    </source>
</evidence>
<dbReference type="Gene3D" id="1.10.1280.10">
    <property type="entry name" value="Di-copper center containing domain from catechol oxidase"/>
    <property type="match status" value="2"/>
</dbReference>
<evidence type="ECO:0000256" key="11">
    <source>
        <dbReference type="ARBA" id="ARBA00023145"/>
    </source>
</evidence>
<dbReference type="FunFam" id="2.60.40.1520:FF:000001">
    <property type="entry name" value="Hemocyanin subunit 2"/>
    <property type="match status" value="2"/>
</dbReference>
<dbReference type="InterPro" id="IPR014756">
    <property type="entry name" value="Ig_E-set"/>
</dbReference>
<sequence length="1386" mass="160440">MTTKQNLLLLFDHPNEPVFMDKGRKPAVFDVPDKFLIERYKPISNEVQQRAASTANIDRRIPVKDISIPDLRIPMSLGRNDIFTTFIPRHRKIASRLIDIFMGMRDVEDLQSVAAYARDRVNPLLFNYCLSVALMHRPDTKDLGVPNIAERFPEKFVDSQVFRQLREESFVVSPGSRMPIVIPRDYTASDLEPEHRLWYFREDMGVNIHHWHWHLVYPFEAADRSIVAKDRRGELFYYQHQQIIARYNLERLSNALPRVRRFNNLREPIAEAYFPKMDSLVASRAYSPRQKNTPLSDLRREQDQIIVDIADLERWRDRIYEAIHQGFVMSDRGERIMLDETNGIDVLGNVLEASQLSPNRNLYGDLHNMGHIFISLVHDPDERHLEGVSAMGDLSTTMRDPAFYRWHSYVDDIFQEHKSRLPAYTPQQLNYPGVSITGIQVASAGSQPNMLNTFWQQSDVNLSRGMDFVPRGNVFARFTHLQHEPFTYTINVNNDGGAQRFGYVRIFLGTKFDERGLPMQLRDQRLLMIELDKFVVSLNPGQNTIMRRSTQSSVTVPFERTFRNLDENRPAAGSAEELEFYFCICGWPQHMLIPKGKLEGMQFQLFVMVSNYEEDRVDQDLVGGCSTAASYCGVRDRRYPDRRSMGYPFDRIPRAGADTLVNFLTPNMSIVDVSIRHQDRTVVRPNESPHSPDMANRNNLLLLFEHPNEPVFMDKGKTPTVFDVPDNYLIDRYKPISAEVQNRAGANVEQRIPVREISIPDLRIPMSLGRDEQFSLFIPKHRRIAGRLIDIFMNMRTIDDLQSVAVYARDRVNPLLFNYALSVALLHRPDTKGLDLPSFSQSFPDRFVDSQVFRQMREESFVVSPGSRMPIVIPRDYTASDLDPEHRLWYFREDMGINLHHWHWHLVYPFEASDRSIVDKDRRGELFYYMHEQVIARYNLERFSNNLARVQRFNNLREPIAEGYFPKMDSLVASRAWPPRFDDTKLNDLNREADQINLDVADLERWRDRIFEAINQGFVVDERGNRINLDETRGIDILGNMIESSIVSPNRTLYGDFHNMGHVFISYSHDPDHRHLESFGVMGDSATAMRDPVFYRWHAYIDDIFQEHKTSLPAYNTQQLTYSGISITGIQVASDGSQPNALTTFWQQSDVNLSRGMDFVPRGNVFARFTHLQHLPFTYTINVNNDAGAQRFGYVRIFLGPKTDERGQPMLLRDQRLLMVELDKFVVTLNPGPNSIRRRSTESSVTIPFERTFRNLDANRPAAGSAEELEFNFCGCGWPNHMLIPKGLPEGMRCELFVMVSDYENDRVSGFSSSQVNQQLVGICSDAASYCGVRDRLYPDRQAMGFPFDRLPRAGADRLVNFLTPNMSIVDVTIRHDNRVVTRQNR</sequence>
<keyword evidence="8" id="KW-0186">Copper</keyword>
<evidence type="ECO:0000313" key="16">
    <source>
        <dbReference type="Proteomes" id="UP000504634"/>
    </source>
</evidence>
<dbReference type="FunFam" id="1.10.1280.10:FF:000004">
    <property type="entry name" value="Hemocyanin subunit 2"/>
    <property type="match status" value="2"/>
</dbReference>
<dbReference type="Pfam" id="PF00372">
    <property type="entry name" value="Hemocyanin_M"/>
    <property type="match status" value="2"/>
</dbReference>
<dbReference type="SUPFAM" id="SSF48050">
    <property type="entry name" value="Hemocyanin, N-terminal domain"/>
    <property type="match status" value="2"/>
</dbReference>
<evidence type="ECO:0000256" key="1">
    <source>
        <dbReference type="ARBA" id="ARBA00001973"/>
    </source>
</evidence>
<dbReference type="EC" id="1.14.18.1" evidence="4"/>
<dbReference type="PROSITE" id="PS00210">
    <property type="entry name" value="HEMOCYANIN_2"/>
    <property type="match status" value="2"/>
</dbReference>
<comment type="subcellular location">
    <subcellularLocation>
        <location evidence="2">Secreted</location>
    </subcellularLocation>
</comment>
<evidence type="ECO:0000256" key="4">
    <source>
        <dbReference type="ARBA" id="ARBA00011906"/>
    </source>
</evidence>
<comment type="catalytic activity">
    <reaction evidence="14">
        <text>L-tyrosine + O2 = L-dopaquinone + H2O</text>
        <dbReference type="Rhea" id="RHEA:18117"/>
        <dbReference type="ChEBI" id="CHEBI:15377"/>
        <dbReference type="ChEBI" id="CHEBI:15379"/>
        <dbReference type="ChEBI" id="CHEBI:57924"/>
        <dbReference type="ChEBI" id="CHEBI:58315"/>
        <dbReference type="EC" id="1.14.18.1"/>
    </reaction>
</comment>
<dbReference type="GO" id="GO:0042417">
    <property type="term" value="P:dopamine metabolic process"/>
    <property type="evidence" value="ECO:0007669"/>
    <property type="project" value="UniProtKB-ARBA"/>
</dbReference>
<dbReference type="Proteomes" id="UP000504634">
    <property type="component" value="Unplaced"/>
</dbReference>
<evidence type="ECO:0000256" key="12">
    <source>
        <dbReference type="ARBA" id="ARBA00023157"/>
    </source>
</evidence>
<dbReference type="SUPFAM" id="SSF48056">
    <property type="entry name" value="Di-copper centre-containing domain"/>
    <property type="match status" value="2"/>
</dbReference>
<keyword evidence="10" id="KW-0470">Melanin biosynthesis</keyword>
<dbReference type="GO" id="GO:0035011">
    <property type="term" value="P:melanotic encapsulation of foreign target"/>
    <property type="evidence" value="ECO:0007669"/>
    <property type="project" value="UniProtKB-ARBA"/>
</dbReference>
<dbReference type="InterPro" id="IPR002227">
    <property type="entry name" value="Tyrosinase_Cu-bd"/>
</dbReference>
<dbReference type="GO" id="GO:0004503">
    <property type="term" value="F:tyrosinase activity"/>
    <property type="evidence" value="ECO:0007669"/>
    <property type="project" value="UniProtKB-EC"/>
</dbReference>
<dbReference type="Pfam" id="PF03723">
    <property type="entry name" value="Hemocyanin_C"/>
    <property type="match status" value="2"/>
</dbReference>
<dbReference type="PROSITE" id="PS00498">
    <property type="entry name" value="TYROSINASE_2"/>
    <property type="match status" value="2"/>
</dbReference>
<evidence type="ECO:0000256" key="13">
    <source>
        <dbReference type="ARBA" id="ARBA00048233"/>
    </source>
</evidence>
<dbReference type="PANTHER" id="PTHR11511">
    <property type="entry name" value="LARVAL STORAGE PROTEIN/PHENOLOXIDASE"/>
    <property type="match status" value="1"/>
</dbReference>
<evidence type="ECO:0000256" key="5">
    <source>
        <dbReference type="ARBA" id="ARBA00022525"/>
    </source>
</evidence>
<dbReference type="PANTHER" id="PTHR11511:SF4">
    <property type="entry name" value="PHENOLOXIDASE 2-RELATED"/>
    <property type="match status" value="1"/>
</dbReference>
<dbReference type="InterPro" id="IPR000896">
    <property type="entry name" value="Hemocyanin/hexamerin_mid_dom"/>
</dbReference>
<evidence type="ECO:0000256" key="2">
    <source>
        <dbReference type="ARBA" id="ARBA00004613"/>
    </source>
</evidence>
<dbReference type="Gene3D" id="2.60.40.1520">
    <property type="entry name" value="Hemocyanin, C-terminal domain"/>
    <property type="match status" value="2"/>
</dbReference>
<comment type="cofactor">
    <cofactor evidence="1">
        <name>Cu(2+)</name>
        <dbReference type="ChEBI" id="CHEBI:29036"/>
    </cofactor>
</comment>
<comment type="catalytic activity">
    <reaction evidence="13">
        <text>2 L-dopa + O2 = 2 L-dopaquinone + 2 H2O</text>
        <dbReference type="Rhea" id="RHEA:34287"/>
        <dbReference type="ChEBI" id="CHEBI:15377"/>
        <dbReference type="ChEBI" id="CHEBI:15379"/>
        <dbReference type="ChEBI" id="CHEBI:57504"/>
        <dbReference type="ChEBI" id="CHEBI:57924"/>
        <dbReference type="EC" id="1.14.18.1"/>
    </reaction>
</comment>
<keyword evidence="9" id="KW-0503">Monooxygenase</keyword>